<dbReference type="OrthoDB" id="8443386at2"/>
<dbReference type="CDD" id="cd13578">
    <property type="entry name" value="PBP2_Bug27"/>
    <property type="match status" value="1"/>
</dbReference>
<proteinExistence type="inferred from homology"/>
<dbReference type="PANTHER" id="PTHR42928:SF5">
    <property type="entry name" value="BLR1237 PROTEIN"/>
    <property type="match status" value="1"/>
</dbReference>
<dbReference type="Gene3D" id="3.40.190.10">
    <property type="entry name" value="Periplasmic binding protein-like II"/>
    <property type="match status" value="1"/>
</dbReference>
<evidence type="ECO:0000256" key="2">
    <source>
        <dbReference type="SAM" id="SignalP"/>
    </source>
</evidence>
<dbReference type="InterPro" id="IPR042100">
    <property type="entry name" value="Bug_dom1"/>
</dbReference>
<evidence type="ECO:0000256" key="1">
    <source>
        <dbReference type="ARBA" id="ARBA00006987"/>
    </source>
</evidence>
<organism evidence="3 4">
    <name type="scientific">Bosea psychrotolerans</name>
    <dbReference type="NCBI Taxonomy" id="1871628"/>
    <lineage>
        <taxon>Bacteria</taxon>
        <taxon>Pseudomonadati</taxon>
        <taxon>Pseudomonadota</taxon>
        <taxon>Alphaproteobacteria</taxon>
        <taxon>Hyphomicrobiales</taxon>
        <taxon>Boseaceae</taxon>
        <taxon>Bosea</taxon>
    </lineage>
</organism>
<accession>A0A2S4MKC2</accession>
<dbReference type="InterPro" id="IPR005064">
    <property type="entry name" value="BUG"/>
</dbReference>
<feature type="chain" id="PRO_5015702246" evidence="2">
    <location>
        <begin position="23"/>
        <end position="326"/>
    </location>
</feature>
<reference evidence="3 4" key="1">
    <citation type="submission" date="2018-01" db="EMBL/GenBank/DDBJ databases">
        <title>Genomic Encyclopedia of Type Strains, Phase III (KMG-III): the genomes of soil and plant-associated and newly described type strains.</title>
        <authorList>
            <person name="Whitman W."/>
        </authorList>
    </citation>
    <scope>NUCLEOTIDE SEQUENCE [LARGE SCALE GENOMIC DNA]</scope>
    <source>
        <strain evidence="3 4">1131</strain>
    </source>
</reference>
<dbReference type="PANTHER" id="PTHR42928">
    <property type="entry name" value="TRICARBOXYLATE-BINDING PROTEIN"/>
    <property type="match status" value="1"/>
</dbReference>
<dbReference type="Proteomes" id="UP000236919">
    <property type="component" value="Unassembled WGS sequence"/>
</dbReference>
<keyword evidence="3" id="KW-0675">Receptor</keyword>
<feature type="signal peptide" evidence="2">
    <location>
        <begin position="1"/>
        <end position="22"/>
    </location>
</feature>
<dbReference type="PIRSF" id="PIRSF017082">
    <property type="entry name" value="YflP"/>
    <property type="match status" value="1"/>
</dbReference>
<comment type="similarity">
    <text evidence="1">Belongs to the UPF0065 (bug) family.</text>
</comment>
<dbReference type="Gene3D" id="3.40.190.150">
    <property type="entry name" value="Bordetella uptake gene, domain 1"/>
    <property type="match status" value="1"/>
</dbReference>
<keyword evidence="4" id="KW-1185">Reference proteome</keyword>
<evidence type="ECO:0000313" key="3">
    <source>
        <dbReference type="EMBL" id="POR55213.1"/>
    </source>
</evidence>
<gene>
    <name evidence="3" type="ORF">CYD53_10298</name>
</gene>
<dbReference type="Pfam" id="PF03401">
    <property type="entry name" value="TctC"/>
    <property type="match status" value="1"/>
</dbReference>
<comment type="caution">
    <text evidence="3">The sequence shown here is derived from an EMBL/GenBank/DDBJ whole genome shotgun (WGS) entry which is preliminary data.</text>
</comment>
<dbReference type="AlphaFoldDB" id="A0A2S4MKC2"/>
<dbReference type="PROSITE" id="PS51318">
    <property type="entry name" value="TAT"/>
    <property type="match status" value="1"/>
</dbReference>
<dbReference type="SUPFAM" id="SSF53850">
    <property type="entry name" value="Periplasmic binding protein-like II"/>
    <property type="match status" value="1"/>
</dbReference>
<evidence type="ECO:0000313" key="4">
    <source>
        <dbReference type="Proteomes" id="UP000236919"/>
    </source>
</evidence>
<name>A0A2S4MKC2_9HYPH</name>
<keyword evidence="2" id="KW-0732">Signal</keyword>
<dbReference type="RefSeq" id="WP_103716769.1">
    <property type="nucleotide sequence ID" value="NZ_PQFZ01000002.1"/>
</dbReference>
<dbReference type="EMBL" id="PQFZ01000002">
    <property type="protein sequence ID" value="POR55213.1"/>
    <property type="molecule type" value="Genomic_DNA"/>
</dbReference>
<dbReference type="InterPro" id="IPR006311">
    <property type="entry name" value="TAT_signal"/>
</dbReference>
<sequence>MLISRRILLLLTAAGLATTATAPTVAQTWPTKSITFIVPFPAGGGTDAFARPIAAQLEQQLGQRIIIDNRGGAGGTVGASAASKAAPDGYTFFVGAAHHTIAPALYPKLDYDIEKDFIPVGVIAQPPQVIVVNPKKVEAKTLAELIAFAKANPDKLNYASAGNGTTHHLAGELFKLLAKAPLTHVPYRGAGPAMQDLVAGQVDVMFDGLGSSAPQISGGALRALAVAAPTRSGVIATVPTAKEAGLDGYDVATWYAIWATKGTPAPIVARVSEELQKALKAPMIVEAWKKNGSAIPALYGPDFAKFVSAEVVRWGKVVNEANIRLE</sequence>
<protein>
    <submittedName>
        <fullName evidence="3">Tripartite-type tricarboxylate transporter receptor subunit TctC</fullName>
    </submittedName>
</protein>